<dbReference type="PANTHER" id="PTHR43825">
    <property type="entry name" value="PYRUVATE DEHYDROGENASE E1 COMPONENT"/>
    <property type="match status" value="1"/>
</dbReference>
<dbReference type="InterPro" id="IPR029061">
    <property type="entry name" value="THDP-binding"/>
</dbReference>
<reference evidence="5 6" key="1">
    <citation type="submission" date="2016-02" db="EMBL/GenBank/DDBJ databases">
        <authorList>
            <person name="Wen L."/>
            <person name="He K."/>
            <person name="Yang H."/>
        </authorList>
    </citation>
    <scope>NUCLEOTIDE SEQUENCE [LARGE SCALE GENOMIC DNA]</scope>
    <source>
        <strain evidence="5 6">DSM 22607</strain>
    </source>
</reference>
<dbReference type="Proteomes" id="UP000070366">
    <property type="component" value="Unassembled WGS sequence"/>
</dbReference>
<accession>A0A136Q0B2</accession>
<gene>
    <name evidence="5" type="ORF">HMPREF3293_03040</name>
</gene>
<comment type="similarity">
    <text evidence="2">Belongs to the transketolase family.</text>
</comment>
<evidence type="ECO:0000313" key="6">
    <source>
        <dbReference type="Proteomes" id="UP000070366"/>
    </source>
</evidence>
<dbReference type="AlphaFoldDB" id="A0A136Q0B2"/>
<dbReference type="EMBL" id="LSZW01000066">
    <property type="protein sequence ID" value="KXK64129.1"/>
    <property type="molecule type" value="Genomic_DNA"/>
</dbReference>
<evidence type="ECO:0000256" key="2">
    <source>
        <dbReference type="ARBA" id="ARBA00007131"/>
    </source>
</evidence>
<name>A0A136Q0B2_9FIRM</name>
<dbReference type="InterPro" id="IPR033248">
    <property type="entry name" value="Transketolase_C"/>
</dbReference>
<dbReference type="InterPro" id="IPR009014">
    <property type="entry name" value="Transketo_C/PFOR_II"/>
</dbReference>
<evidence type="ECO:0000313" key="5">
    <source>
        <dbReference type="EMBL" id="KXK64129.1"/>
    </source>
</evidence>
<dbReference type="PANTHER" id="PTHR43825:SF1">
    <property type="entry name" value="TRANSKETOLASE-LIKE PYRIMIDINE-BINDING DOMAIN-CONTAINING PROTEIN"/>
    <property type="match status" value="1"/>
</dbReference>
<dbReference type="Pfam" id="PF02779">
    <property type="entry name" value="Transket_pyr"/>
    <property type="match status" value="1"/>
</dbReference>
<keyword evidence="3" id="KW-0786">Thiamine pyrophosphate</keyword>
<proteinExistence type="inferred from homology"/>
<dbReference type="PATRIC" id="fig|626937.4.peg.2989"/>
<dbReference type="CDD" id="cd07033">
    <property type="entry name" value="TPP_PYR_DXS_TK_like"/>
    <property type="match status" value="1"/>
</dbReference>
<dbReference type="InterPro" id="IPR051157">
    <property type="entry name" value="PDH/Transketolase"/>
</dbReference>
<protein>
    <submittedName>
        <fullName evidence="5">Transketolase protein</fullName>
    </submittedName>
</protein>
<dbReference type="Gene3D" id="3.40.50.920">
    <property type="match status" value="1"/>
</dbReference>
<dbReference type="STRING" id="626937.HMPREF3293_03040"/>
<evidence type="ECO:0000259" key="4">
    <source>
        <dbReference type="SMART" id="SM00861"/>
    </source>
</evidence>
<dbReference type="SUPFAM" id="SSF52922">
    <property type="entry name" value="TK C-terminal domain-like"/>
    <property type="match status" value="1"/>
</dbReference>
<keyword evidence="6" id="KW-1185">Reference proteome</keyword>
<sequence length="327" mass="35813">MNRRSGMKIEFAFHNETEAAPLSSAYTDTVAELMESDGDVVSLDADLMKAIKIDRIQERFPGRVLNVGIQEGNMIGMAAGMARVGKKVYAHTFAPFITRRVFDQIFISSAYGRNPIRLYGSDPGICAKFNGGTHTAFEDIAMMRTIPDICLFEVTDSAMFKNLMRATRDENRIIYFRADRAPAVKVYGDSSEFEPGKGVVLKDGGDVTVIACGIMVSEALVAAEKLEKEGISAAVIDMFTIKPIDRELIVEYAQKTGAVVTAENHNINGGLGDAVASVLAEEEPAVMRKLAVRDEFSEVGPMDYLRERFRLNAAGVIAAVKDVLEHK</sequence>
<dbReference type="SUPFAM" id="SSF52518">
    <property type="entry name" value="Thiamin diphosphate-binding fold (THDP-binding)"/>
    <property type="match status" value="1"/>
</dbReference>
<dbReference type="InterPro" id="IPR005475">
    <property type="entry name" value="Transketolase-like_Pyr-bd"/>
</dbReference>
<dbReference type="FunFam" id="3.40.50.970:FF:000129">
    <property type="entry name" value="Transketolase"/>
    <property type="match status" value="1"/>
</dbReference>
<evidence type="ECO:0000256" key="1">
    <source>
        <dbReference type="ARBA" id="ARBA00001964"/>
    </source>
</evidence>
<comment type="caution">
    <text evidence="5">The sequence shown here is derived from an EMBL/GenBank/DDBJ whole genome shotgun (WGS) entry which is preliminary data.</text>
</comment>
<dbReference type="SMART" id="SM00861">
    <property type="entry name" value="Transket_pyr"/>
    <property type="match status" value="1"/>
</dbReference>
<dbReference type="Gene3D" id="3.40.50.970">
    <property type="match status" value="1"/>
</dbReference>
<evidence type="ECO:0000256" key="3">
    <source>
        <dbReference type="ARBA" id="ARBA00023052"/>
    </source>
</evidence>
<feature type="domain" description="Transketolase-like pyrimidine-binding" evidence="4">
    <location>
        <begin position="20"/>
        <end position="186"/>
    </location>
</feature>
<comment type="cofactor">
    <cofactor evidence="1">
        <name>thiamine diphosphate</name>
        <dbReference type="ChEBI" id="CHEBI:58937"/>
    </cofactor>
</comment>
<dbReference type="Pfam" id="PF02780">
    <property type="entry name" value="Transketolase_C"/>
    <property type="match status" value="1"/>
</dbReference>
<organism evidence="5 6">
    <name type="scientific">Christensenella minuta</name>
    <dbReference type="NCBI Taxonomy" id="626937"/>
    <lineage>
        <taxon>Bacteria</taxon>
        <taxon>Bacillati</taxon>
        <taxon>Bacillota</taxon>
        <taxon>Clostridia</taxon>
        <taxon>Christensenellales</taxon>
        <taxon>Christensenellaceae</taxon>
        <taxon>Christensenella</taxon>
    </lineage>
</organism>